<evidence type="ECO:0000313" key="2">
    <source>
        <dbReference type="Proteomes" id="UP000247233"/>
    </source>
</evidence>
<dbReference type="RefSeq" id="XP_025401651.1">
    <property type="nucleotide sequence ID" value="XM_025546473.1"/>
</dbReference>
<gene>
    <name evidence="1" type="ORF">BO70DRAFT_394632</name>
</gene>
<dbReference type="AlphaFoldDB" id="A0A317WS75"/>
<dbReference type="Proteomes" id="UP000247233">
    <property type="component" value="Unassembled WGS sequence"/>
</dbReference>
<protein>
    <submittedName>
        <fullName evidence="1">Uncharacterized protein</fullName>
    </submittedName>
</protein>
<keyword evidence="2" id="KW-1185">Reference proteome</keyword>
<dbReference type="EMBL" id="MSFL01000006">
    <property type="protein sequence ID" value="PWY87768.1"/>
    <property type="molecule type" value="Genomic_DNA"/>
</dbReference>
<sequence length="175" mass="19081">MVTVRYRMEFAILEDAKQVKSPYSPTVRGTPNGNIRIYGQEACTRFIVVLGILSDIYHRRVSKIALCIWRWLETTVNSRMSAPPFGLLVGSPTNLAASSSIFSFPAAGDANIGQCRGLQIMSIAPSFLAQISRRPICLHGANELQSHDGSDHRTPFGPSNCFPASCNNGPRGVIT</sequence>
<comment type="caution">
    <text evidence="1">The sequence shown here is derived from an EMBL/GenBank/DDBJ whole genome shotgun (WGS) entry which is preliminary data.</text>
</comment>
<accession>A0A317WS75</accession>
<reference evidence="1 2" key="1">
    <citation type="submission" date="2016-12" db="EMBL/GenBank/DDBJ databases">
        <title>The genomes of Aspergillus section Nigri reveals drivers in fungal speciation.</title>
        <authorList>
            <consortium name="DOE Joint Genome Institute"/>
            <person name="Vesth T.C."/>
            <person name="Nybo J."/>
            <person name="Theobald S."/>
            <person name="Brandl J."/>
            <person name="Frisvad J.C."/>
            <person name="Nielsen K.F."/>
            <person name="Lyhne E.K."/>
            <person name="Kogle M.E."/>
            <person name="Kuo A."/>
            <person name="Riley R."/>
            <person name="Clum A."/>
            <person name="Nolan M."/>
            <person name="Lipzen A."/>
            <person name="Salamov A."/>
            <person name="Henrissat B."/>
            <person name="Wiebenga A."/>
            <person name="De Vries R.P."/>
            <person name="Grigoriev I.V."/>
            <person name="Mortensen U.H."/>
            <person name="Andersen M.R."/>
            <person name="Baker S.E."/>
        </authorList>
    </citation>
    <scope>NUCLEOTIDE SEQUENCE [LARGE SCALE GENOMIC DNA]</scope>
    <source>
        <strain evidence="1 2">CBS 117.55</strain>
    </source>
</reference>
<dbReference type="GeneID" id="37068710"/>
<dbReference type="VEuPathDB" id="FungiDB:BO70DRAFT_394632"/>
<organism evidence="1 2">
    <name type="scientific">Aspergillus heteromorphus CBS 117.55</name>
    <dbReference type="NCBI Taxonomy" id="1448321"/>
    <lineage>
        <taxon>Eukaryota</taxon>
        <taxon>Fungi</taxon>
        <taxon>Dikarya</taxon>
        <taxon>Ascomycota</taxon>
        <taxon>Pezizomycotina</taxon>
        <taxon>Eurotiomycetes</taxon>
        <taxon>Eurotiomycetidae</taxon>
        <taxon>Eurotiales</taxon>
        <taxon>Aspergillaceae</taxon>
        <taxon>Aspergillus</taxon>
        <taxon>Aspergillus subgen. Circumdati</taxon>
    </lineage>
</organism>
<name>A0A317WS75_9EURO</name>
<evidence type="ECO:0000313" key="1">
    <source>
        <dbReference type="EMBL" id="PWY87768.1"/>
    </source>
</evidence>
<proteinExistence type="predicted"/>